<keyword evidence="4" id="KW-0469">Meiosis</keyword>
<accession>A0A182ISD9</accession>
<evidence type="ECO:0000256" key="5">
    <source>
        <dbReference type="SAM" id="MobiDB-lite"/>
    </source>
</evidence>
<dbReference type="SUPFAM" id="SSF57850">
    <property type="entry name" value="RING/U-box"/>
    <property type="match status" value="1"/>
</dbReference>
<dbReference type="PANTHER" id="PTHR22663:SF17">
    <property type="entry name" value="RING FINGER PROTEIN NARYA-RELATED"/>
    <property type="match status" value="1"/>
</dbReference>
<dbReference type="GO" id="GO:0019789">
    <property type="term" value="F:SUMO transferase activity"/>
    <property type="evidence" value="ECO:0007669"/>
    <property type="project" value="InterPro"/>
</dbReference>
<dbReference type="PROSITE" id="PS50089">
    <property type="entry name" value="ZF_RING_2"/>
    <property type="match status" value="1"/>
</dbReference>
<dbReference type="PANTHER" id="PTHR22663">
    <property type="entry name" value="RING FINGER PROTEIN NARYA-RELATED"/>
    <property type="match status" value="1"/>
</dbReference>
<dbReference type="Gene3D" id="3.30.40.10">
    <property type="entry name" value="Zinc/RING finger domain, C3HC4 (zinc finger)"/>
    <property type="match status" value="1"/>
</dbReference>
<feature type="region of interest" description="Disordered" evidence="5">
    <location>
        <begin position="146"/>
        <end position="175"/>
    </location>
</feature>
<evidence type="ECO:0000256" key="3">
    <source>
        <dbReference type="ARBA" id="ARBA00022833"/>
    </source>
</evidence>
<dbReference type="InterPro" id="IPR017907">
    <property type="entry name" value="Znf_RING_CS"/>
</dbReference>
<dbReference type="Pfam" id="PF14634">
    <property type="entry name" value="zf-RING_5"/>
    <property type="match status" value="1"/>
</dbReference>
<keyword evidence="3" id="KW-0862">Zinc</keyword>
<name>A0A182ISD9_ANOAO</name>
<keyword evidence="1" id="KW-0479">Metal-binding</keyword>
<dbReference type="InterPro" id="IPR001841">
    <property type="entry name" value="Znf_RING"/>
</dbReference>
<dbReference type="GO" id="GO:0008270">
    <property type="term" value="F:zinc ion binding"/>
    <property type="evidence" value="ECO:0007669"/>
    <property type="project" value="UniProtKB-KW"/>
</dbReference>
<dbReference type="GO" id="GO:0000795">
    <property type="term" value="C:synaptonemal complex"/>
    <property type="evidence" value="ECO:0007669"/>
    <property type="project" value="InterPro"/>
</dbReference>
<dbReference type="EnsemblMetazoa" id="AATE004589-RA">
    <property type="protein sequence ID" value="AATE004589-PA.1"/>
    <property type="gene ID" value="AATE004589"/>
</dbReference>
<dbReference type="InterPro" id="IPR042123">
    <property type="entry name" value="Zip3/RNF212-like"/>
</dbReference>
<evidence type="ECO:0000256" key="4">
    <source>
        <dbReference type="ARBA" id="ARBA00023254"/>
    </source>
</evidence>
<dbReference type="VEuPathDB" id="VectorBase:AATE004589"/>
<dbReference type="AlphaFoldDB" id="A0A182ISD9"/>
<sequence>MAPSNWIHCSLCYNLMLKKEHKFYHLSCRHILCRPCMAKTNRGTVCPVCQGSLRRFVELNNQMERKDKMWYDPSATKIFEFACQTLMFQQKHREHLIQRIVQARKSLPRLNELEEQLRRHVVETQRRYEKLRSFRRSLQENLRRSLLPSASGTIQSSGRSTRTPAFSMQPSGQLRVPMRRMSTESAFSLMQYSMQPQRNGTFNGSFAMQQPGSGKICNRRLSNDSGIGAITPNNASFIGSAKRVRFNTSANMFNRSTFNTNM</sequence>
<evidence type="ECO:0000256" key="1">
    <source>
        <dbReference type="ARBA" id="ARBA00022723"/>
    </source>
</evidence>
<dbReference type="InterPro" id="IPR013083">
    <property type="entry name" value="Znf_RING/FYVE/PHD"/>
</dbReference>
<dbReference type="PROSITE" id="PS00518">
    <property type="entry name" value="ZF_RING_1"/>
    <property type="match status" value="1"/>
</dbReference>
<organism evidence="6">
    <name type="scientific">Anopheles atroparvus</name>
    <name type="common">European mosquito</name>
    <dbReference type="NCBI Taxonomy" id="41427"/>
    <lineage>
        <taxon>Eukaryota</taxon>
        <taxon>Metazoa</taxon>
        <taxon>Ecdysozoa</taxon>
        <taxon>Arthropoda</taxon>
        <taxon>Hexapoda</taxon>
        <taxon>Insecta</taxon>
        <taxon>Pterygota</taxon>
        <taxon>Neoptera</taxon>
        <taxon>Endopterygota</taxon>
        <taxon>Diptera</taxon>
        <taxon>Nematocera</taxon>
        <taxon>Culicoidea</taxon>
        <taxon>Culicidae</taxon>
        <taxon>Anophelinae</taxon>
        <taxon>Anopheles</taxon>
    </lineage>
</organism>
<dbReference type="STRING" id="41427.A0A182ISD9"/>
<protein>
    <submittedName>
        <fullName evidence="6">RING-type domain-containing protein</fullName>
    </submittedName>
</protein>
<feature type="compositionally biased region" description="Polar residues" evidence="5">
    <location>
        <begin position="148"/>
        <end position="172"/>
    </location>
</feature>
<keyword evidence="2" id="KW-0863">Zinc-finger</keyword>
<dbReference type="GO" id="GO:0016925">
    <property type="term" value="P:protein sumoylation"/>
    <property type="evidence" value="ECO:0007669"/>
    <property type="project" value="TreeGrafter"/>
</dbReference>
<evidence type="ECO:0000256" key="2">
    <source>
        <dbReference type="ARBA" id="ARBA00022771"/>
    </source>
</evidence>
<reference evidence="6" key="1">
    <citation type="submission" date="2022-08" db="UniProtKB">
        <authorList>
            <consortium name="EnsemblMetazoa"/>
        </authorList>
    </citation>
    <scope>IDENTIFICATION</scope>
    <source>
        <strain evidence="6">EBRO</strain>
    </source>
</reference>
<dbReference type="GO" id="GO:0007129">
    <property type="term" value="P:homologous chromosome pairing at meiosis"/>
    <property type="evidence" value="ECO:0007669"/>
    <property type="project" value="TreeGrafter"/>
</dbReference>
<proteinExistence type="predicted"/>
<dbReference type="GO" id="GO:0007131">
    <property type="term" value="P:reciprocal meiotic recombination"/>
    <property type="evidence" value="ECO:0007669"/>
    <property type="project" value="InterPro"/>
</dbReference>
<evidence type="ECO:0000313" key="6">
    <source>
        <dbReference type="EnsemblMetazoa" id="AATE004589-PA.1"/>
    </source>
</evidence>